<protein>
    <submittedName>
        <fullName evidence="2">Uncharacterized protein</fullName>
    </submittedName>
</protein>
<proteinExistence type="predicted"/>
<keyword evidence="1" id="KW-0472">Membrane</keyword>
<keyword evidence="1" id="KW-1133">Transmembrane helix</keyword>
<evidence type="ECO:0000256" key="1">
    <source>
        <dbReference type="SAM" id="Phobius"/>
    </source>
</evidence>
<feature type="transmembrane region" description="Helical" evidence="1">
    <location>
        <begin position="35"/>
        <end position="56"/>
    </location>
</feature>
<reference evidence="2" key="1">
    <citation type="journal article" date="2021" name="Proc. Natl. Acad. Sci. U.S.A.">
        <title>A Catalog of Tens of Thousands of Viruses from Human Metagenomes Reveals Hidden Associations with Chronic Diseases.</title>
        <authorList>
            <person name="Tisza M.J."/>
            <person name="Buck C.B."/>
        </authorList>
    </citation>
    <scope>NUCLEOTIDE SEQUENCE</scope>
    <source>
        <strain evidence="2">Ct16C7</strain>
    </source>
</reference>
<sequence length="60" mass="6916">MKIDFNLTNLLSTLFASVTYLLIRTSCNQKDKTWFSVFTDFLLGALWLFISISLAFTECI</sequence>
<organism evidence="2">
    <name type="scientific">Siphoviridae sp. ct16C7</name>
    <dbReference type="NCBI Taxonomy" id="2825304"/>
    <lineage>
        <taxon>Viruses</taxon>
        <taxon>Duplodnaviria</taxon>
        <taxon>Heunggongvirae</taxon>
        <taxon>Uroviricota</taxon>
        <taxon>Caudoviricetes</taxon>
    </lineage>
</organism>
<keyword evidence="1" id="KW-0812">Transmembrane</keyword>
<accession>A0A8S5P0Q5</accession>
<name>A0A8S5P0Q5_9CAUD</name>
<feature type="transmembrane region" description="Helical" evidence="1">
    <location>
        <begin position="6"/>
        <end position="23"/>
    </location>
</feature>
<evidence type="ECO:0000313" key="2">
    <source>
        <dbReference type="EMBL" id="DAD99803.1"/>
    </source>
</evidence>
<dbReference type="EMBL" id="BK015293">
    <property type="protein sequence ID" value="DAD99803.1"/>
    <property type="molecule type" value="Genomic_DNA"/>
</dbReference>